<dbReference type="STRING" id="195522.BD01_2213"/>
<dbReference type="RefSeq" id="WP_042692917.1">
    <property type="nucleotide sequence ID" value="NZ_CP007264.1"/>
</dbReference>
<dbReference type="AlphaFoldDB" id="W8NWX8"/>
<dbReference type="Pfam" id="PF01937">
    <property type="entry name" value="ARMT1-like_dom"/>
    <property type="match status" value="1"/>
</dbReference>
<gene>
    <name evidence="2" type="ORF">BD01_2213</name>
</gene>
<dbReference type="Gene3D" id="3.40.50.10880">
    <property type="entry name" value="Uncharacterised protein PF01937, DUF89, domain 3"/>
    <property type="match status" value="1"/>
</dbReference>
<dbReference type="NCBIfam" id="NF040824">
    <property type="entry name" value="damage_ctl_Phtase"/>
    <property type="match status" value="1"/>
</dbReference>
<keyword evidence="3" id="KW-1185">Reference proteome</keyword>
<dbReference type="InterPro" id="IPR053636">
    <property type="entry name" value="DCN_phosphatase_I"/>
</dbReference>
<evidence type="ECO:0000313" key="2">
    <source>
        <dbReference type="EMBL" id="AHL23803.1"/>
    </source>
</evidence>
<dbReference type="SUPFAM" id="SSF111321">
    <property type="entry name" value="AF1104-like"/>
    <property type="match status" value="1"/>
</dbReference>
<dbReference type="PIRSF" id="PIRSF006593">
    <property type="entry name" value="UCP006593"/>
    <property type="match status" value="1"/>
</dbReference>
<name>W8NWX8_9EURY</name>
<evidence type="ECO:0000313" key="3">
    <source>
        <dbReference type="Proteomes" id="UP000019434"/>
    </source>
</evidence>
<dbReference type="InterPro" id="IPR014444">
    <property type="entry name" value="PH1575-like"/>
</dbReference>
<dbReference type="HOGENOM" id="CLU_071520_0_0_2"/>
<organism evidence="2 3">
    <name type="scientific">Thermococcus nautili</name>
    <dbReference type="NCBI Taxonomy" id="195522"/>
    <lineage>
        <taxon>Archaea</taxon>
        <taxon>Methanobacteriati</taxon>
        <taxon>Methanobacteriota</taxon>
        <taxon>Thermococci</taxon>
        <taxon>Thermococcales</taxon>
        <taxon>Thermococcaceae</taxon>
        <taxon>Thermococcus</taxon>
    </lineage>
</organism>
<dbReference type="eggNOG" id="arCOG04410">
    <property type="taxonomic scope" value="Archaea"/>
</dbReference>
<evidence type="ECO:0000259" key="1">
    <source>
        <dbReference type="Pfam" id="PF01937"/>
    </source>
</evidence>
<dbReference type="InterPro" id="IPR036075">
    <property type="entry name" value="ARMT-1-like_metal-bd_sf"/>
</dbReference>
<dbReference type="Proteomes" id="UP000019434">
    <property type="component" value="Chromosome"/>
</dbReference>
<protein>
    <recommendedName>
        <fullName evidence="1">Damage-control phosphatase ARMT1-like metal-binding domain-containing protein</fullName>
    </recommendedName>
</protein>
<proteinExistence type="predicted"/>
<dbReference type="KEGG" id="tnu:BD01_2213"/>
<reference evidence="2 3" key="1">
    <citation type="submission" date="2014-02" db="EMBL/GenBank/DDBJ databases">
        <title>Genome Sequence of an Hyperthermophilic Archaeon, Thermococcus nautili 30-1, producing viral vesicles.</title>
        <authorList>
            <person name="Oberto J."/>
            <person name="Gaudin M."/>
            <person name="Cossu M."/>
            <person name="Gorlas A."/>
            <person name="Slesarev A."/>
            <person name="Marguet E."/>
            <person name="Forterre P."/>
        </authorList>
    </citation>
    <scope>NUCLEOTIDE SEQUENCE [LARGE SCALE GENOMIC DNA]</scope>
    <source>
        <strain evidence="2 3">30-1</strain>
    </source>
</reference>
<accession>W8NWX8</accession>
<dbReference type="InterPro" id="IPR002791">
    <property type="entry name" value="ARMT1-like_metal-bd"/>
</dbReference>
<feature type="domain" description="Damage-control phosphatase ARMT1-like metal-binding" evidence="1">
    <location>
        <begin position="3"/>
        <end position="276"/>
    </location>
</feature>
<dbReference type="EMBL" id="CP007264">
    <property type="protein sequence ID" value="AHL23803.1"/>
    <property type="molecule type" value="Genomic_DNA"/>
</dbReference>
<dbReference type="Gene3D" id="1.10.285.20">
    <property type="entry name" value="Uncharacterised protein PF01937, DUF89, domain 2"/>
    <property type="match status" value="1"/>
</dbReference>
<dbReference type="OrthoDB" id="359165at2157"/>
<dbReference type="GeneID" id="24959151"/>
<sequence length="284" mass="31838">MRIHHECIACAINQCQKIVEMSLTDENSRRDAMLFSLKRASELFSKDSIPAVVGGLLFLDLYEFIGNDDPFREYKRLSNEMAEGLVGHFENSDLKTALKLAIAGNVVDFSTGYNPEKLEEDIRRVLDESLLIDHSDELFEMLKRAGTLLYLVDNCGEIYFDRLFIEKLREEFPDLKIIVAGKAGPIINDATVEDLLEAGFGEIAEVISTGSRLPGTPLDYVSEEFLEVFRSADVVIAKGQANFETLSELNDSRIFFLLKAKCPAIAREIGVPLGSLLCLNLYLR</sequence>
<dbReference type="Gene3D" id="1.10.8.380">
    <property type="entry name" value="Uncharacterised protein PF01937, DUF89, domain 1"/>
    <property type="match status" value="1"/>
</dbReference>